<dbReference type="InterPro" id="IPR013249">
    <property type="entry name" value="RNA_pol_sigma70_r4_t2"/>
</dbReference>
<dbReference type="Gene3D" id="3.30.450.80">
    <property type="entry name" value="Transcription factor LuxR-like, autoinducer-binding domain"/>
    <property type="match status" value="1"/>
</dbReference>
<dbReference type="Pfam" id="PF03472">
    <property type="entry name" value="Autoind_bind"/>
    <property type="match status" value="1"/>
</dbReference>
<feature type="domain" description="HTH luxR-type" evidence="4">
    <location>
        <begin position="178"/>
        <end position="243"/>
    </location>
</feature>
<comment type="caution">
    <text evidence="5">The sequence shown here is derived from an EMBL/GenBank/DDBJ whole genome shotgun (WGS) entry which is preliminary data.</text>
</comment>
<keyword evidence="2" id="KW-0238">DNA-binding</keyword>
<keyword evidence="3" id="KW-0804">Transcription</keyword>
<keyword evidence="1" id="KW-0805">Transcription regulation</keyword>
<organism evidence="5 6">
    <name type="scientific">Shimia litoralis</name>
    <dbReference type="NCBI Taxonomy" id="420403"/>
    <lineage>
        <taxon>Bacteria</taxon>
        <taxon>Pseudomonadati</taxon>
        <taxon>Pseudomonadota</taxon>
        <taxon>Alphaproteobacteria</taxon>
        <taxon>Rhodobacterales</taxon>
        <taxon>Roseobacteraceae</taxon>
    </lineage>
</organism>
<gene>
    <name evidence="5" type="ORF">FAP39_14020</name>
</gene>
<dbReference type="SMART" id="SM00421">
    <property type="entry name" value="HTH_LUXR"/>
    <property type="match status" value="1"/>
</dbReference>
<dbReference type="CDD" id="cd06170">
    <property type="entry name" value="LuxR_C_like"/>
    <property type="match status" value="1"/>
</dbReference>
<dbReference type="InterPro" id="IPR005143">
    <property type="entry name" value="TF_LuxR_autoind-bd_dom"/>
</dbReference>
<dbReference type="InterPro" id="IPR016032">
    <property type="entry name" value="Sig_transdc_resp-reg_C-effctor"/>
</dbReference>
<evidence type="ECO:0000313" key="5">
    <source>
        <dbReference type="EMBL" id="TKZ17485.1"/>
    </source>
</evidence>
<dbReference type="Pfam" id="PF08281">
    <property type="entry name" value="Sigma70_r4_2"/>
    <property type="match status" value="1"/>
</dbReference>
<reference evidence="5 6" key="1">
    <citation type="submission" date="2019-04" db="EMBL/GenBank/DDBJ databases">
        <title>Genome sequence of Pelagicola litoralis CL-ES2.</title>
        <authorList>
            <person name="Cao J."/>
        </authorList>
    </citation>
    <scope>NUCLEOTIDE SEQUENCE [LARGE SCALE GENOMIC DNA]</scope>
    <source>
        <strain evidence="5 6">CL-ES2</strain>
    </source>
</reference>
<dbReference type="InterPro" id="IPR036388">
    <property type="entry name" value="WH-like_DNA-bd_sf"/>
</dbReference>
<dbReference type="InterPro" id="IPR036693">
    <property type="entry name" value="TF_LuxR_autoind-bd_dom_sf"/>
</dbReference>
<dbReference type="AlphaFoldDB" id="A0A4U7MWH4"/>
<keyword evidence="6" id="KW-1185">Reference proteome</keyword>
<evidence type="ECO:0000313" key="6">
    <source>
        <dbReference type="Proteomes" id="UP000306575"/>
    </source>
</evidence>
<dbReference type="EMBL" id="SULI01000021">
    <property type="protein sequence ID" value="TKZ17485.1"/>
    <property type="molecule type" value="Genomic_DNA"/>
</dbReference>
<proteinExistence type="predicted"/>
<dbReference type="SUPFAM" id="SSF75516">
    <property type="entry name" value="Pheromone-binding domain of LuxR-like quorum-sensing transcription factors"/>
    <property type="match status" value="1"/>
</dbReference>
<dbReference type="GO" id="GO:0016987">
    <property type="term" value="F:sigma factor activity"/>
    <property type="evidence" value="ECO:0007669"/>
    <property type="project" value="InterPro"/>
</dbReference>
<dbReference type="SUPFAM" id="SSF46894">
    <property type="entry name" value="C-terminal effector domain of the bipartite response regulators"/>
    <property type="match status" value="1"/>
</dbReference>
<dbReference type="GO" id="GO:0006352">
    <property type="term" value="P:DNA-templated transcription initiation"/>
    <property type="evidence" value="ECO:0007669"/>
    <property type="project" value="InterPro"/>
</dbReference>
<evidence type="ECO:0000256" key="1">
    <source>
        <dbReference type="ARBA" id="ARBA00023015"/>
    </source>
</evidence>
<evidence type="ECO:0000256" key="2">
    <source>
        <dbReference type="ARBA" id="ARBA00023125"/>
    </source>
</evidence>
<dbReference type="PROSITE" id="PS50043">
    <property type="entry name" value="HTH_LUXR_2"/>
    <property type="match status" value="1"/>
</dbReference>
<dbReference type="Proteomes" id="UP000306575">
    <property type="component" value="Unassembled WGS sequence"/>
</dbReference>
<dbReference type="PRINTS" id="PR00038">
    <property type="entry name" value="HTHLUXR"/>
</dbReference>
<protein>
    <submittedName>
        <fullName evidence="5">LuxR family transcriptional regulator</fullName>
    </submittedName>
</protein>
<evidence type="ECO:0000259" key="4">
    <source>
        <dbReference type="PROSITE" id="PS50043"/>
    </source>
</evidence>
<dbReference type="InterPro" id="IPR000792">
    <property type="entry name" value="Tscrpt_reg_LuxR_C"/>
</dbReference>
<name>A0A4U7MWH4_9RHOB</name>
<accession>A0A4U7MWH4</accession>
<evidence type="ECO:0000256" key="3">
    <source>
        <dbReference type="ARBA" id="ARBA00023163"/>
    </source>
</evidence>
<dbReference type="RefSeq" id="WP_138017013.1">
    <property type="nucleotide sequence ID" value="NZ_SULI01000021.1"/>
</dbReference>
<dbReference type="Gene3D" id="1.10.10.10">
    <property type="entry name" value="Winged helix-like DNA-binding domain superfamily/Winged helix DNA-binding domain"/>
    <property type="match status" value="1"/>
</dbReference>
<dbReference type="OrthoDB" id="3679796at2"/>
<dbReference type="GO" id="GO:0003677">
    <property type="term" value="F:DNA binding"/>
    <property type="evidence" value="ECO:0007669"/>
    <property type="project" value="UniProtKB-KW"/>
</dbReference>
<sequence length="250" mass="28275">MNLDYIEAITNATSLEQLWEMHTAKMATYGFDRLIYGFTNFRTDASLGDVDDFMVLSNHDRDYLQKFLGEGLYFHGPMMRWSLENTGACSWTWVHDQAQKGLLTADEISVFSANAEMDVTAGYTISFPTISSRNKGAIAMTAERGVSQDEVDHIWQQSGRFIELANNIAHLKILSLPYSYPKRELTARQREVLEWVGDGKTIQDIATLIGRTPATVEKHLRLAREALNVETTAQALLKASFLRQIYKPDA</sequence>